<name>A0A450TNK9_9GAMM</name>
<dbReference type="EMBL" id="CAADFD010000164">
    <property type="protein sequence ID" value="VFJ69407.1"/>
    <property type="molecule type" value="Genomic_DNA"/>
</dbReference>
<dbReference type="GO" id="GO:0046872">
    <property type="term" value="F:metal ion binding"/>
    <property type="evidence" value="ECO:0007669"/>
    <property type="project" value="UniProtKB-KW"/>
</dbReference>
<keyword evidence="1" id="KW-0004">4Fe-4S</keyword>
<dbReference type="PROSITE" id="PS00198">
    <property type="entry name" value="4FE4S_FER_1"/>
    <property type="match status" value="1"/>
</dbReference>
<dbReference type="EMBL" id="CAADEW010000007">
    <property type="protein sequence ID" value="VFJ44619.1"/>
    <property type="molecule type" value="Genomic_DNA"/>
</dbReference>
<evidence type="ECO:0000256" key="4">
    <source>
        <dbReference type="ARBA" id="ARBA00023014"/>
    </source>
</evidence>
<dbReference type="GO" id="GO:0051539">
    <property type="term" value="F:4 iron, 4 sulfur cluster binding"/>
    <property type="evidence" value="ECO:0007669"/>
    <property type="project" value="UniProtKB-KW"/>
</dbReference>
<dbReference type="SUPFAM" id="SSF54862">
    <property type="entry name" value="4Fe-4S ferredoxins"/>
    <property type="match status" value="1"/>
</dbReference>
<protein>
    <submittedName>
        <fullName evidence="7">Epoxyqueuosine reductase QueG (Queuosine biosynthesis)</fullName>
    </submittedName>
</protein>
<dbReference type="PANTHER" id="PTHR30002">
    <property type="entry name" value="EPOXYQUEUOSINE REDUCTASE"/>
    <property type="match status" value="1"/>
</dbReference>
<evidence type="ECO:0000313" key="7">
    <source>
        <dbReference type="EMBL" id="VFJ69407.1"/>
    </source>
</evidence>
<organism evidence="7">
    <name type="scientific">Candidatus Kentrum sp. FW</name>
    <dbReference type="NCBI Taxonomy" id="2126338"/>
    <lineage>
        <taxon>Bacteria</taxon>
        <taxon>Pseudomonadati</taxon>
        <taxon>Pseudomonadota</taxon>
        <taxon>Gammaproteobacteria</taxon>
        <taxon>Candidatus Kentrum</taxon>
    </lineage>
</organism>
<dbReference type="AlphaFoldDB" id="A0A450TNK9"/>
<dbReference type="InterPro" id="IPR004453">
    <property type="entry name" value="QueG"/>
</dbReference>
<keyword evidence="3" id="KW-0408">Iron</keyword>
<proteinExistence type="predicted"/>
<dbReference type="Gene3D" id="3.30.70.20">
    <property type="match status" value="1"/>
</dbReference>
<gene>
    <name evidence="6" type="ORF">BECKFW1821A_GA0114235_100752</name>
    <name evidence="7" type="ORF">BECKFW1821B_GA0114236_11644</name>
</gene>
<evidence type="ECO:0000256" key="3">
    <source>
        <dbReference type="ARBA" id="ARBA00023004"/>
    </source>
</evidence>
<dbReference type="PROSITE" id="PS51379">
    <property type="entry name" value="4FE4S_FER_2"/>
    <property type="match status" value="1"/>
</dbReference>
<accession>A0A450TNK9</accession>
<evidence type="ECO:0000259" key="5">
    <source>
        <dbReference type="PROSITE" id="PS51379"/>
    </source>
</evidence>
<evidence type="ECO:0000256" key="1">
    <source>
        <dbReference type="ARBA" id="ARBA00022485"/>
    </source>
</evidence>
<dbReference type="PANTHER" id="PTHR30002:SF4">
    <property type="entry name" value="EPOXYQUEUOSINE REDUCTASE"/>
    <property type="match status" value="1"/>
</dbReference>
<keyword evidence="2" id="KW-0479">Metal-binding</keyword>
<feature type="domain" description="4Fe-4S ferredoxin-type" evidence="5">
    <location>
        <begin position="246"/>
        <end position="276"/>
    </location>
</feature>
<reference evidence="7" key="1">
    <citation type="submission" date="2019-02" db="EMBL/GenBank/DDBJ databases">
        <authorList>
            <person name="Gruber-Vodicka R. H."/>
            <person name="Seah K. B. B."/>
        </authorList>
    </citation>
    <scope>NUCLEOTIDE SEQUENCE</scope>
    <source>
        <strain evidence="7">BECK_BZ106</strain>
        <strain evidence="6">BECK_BZ15</strain>
    </source>
</reference>
<evidence type="ECO:0000313" key="6">
    <source>
        <dbReference type="EMBL" id="VFJ44619.1"/>
    </source>
</evidence>
<dbReference type="GO" id="GO:0052693">
    <property type="term" value="F:epoxyqueuosine reductase activity"/>
    <property type="evidence" value="ECO:0007669"/>
    <property type="project" value="TreeGrafter"/>
</dbReference>
<dbReference type="InterPro" id="IPR017900">
    <property type="entry name" value="4Fe4S_Fe_S_CS"/>
</dbReference>
<keyword evidence="4" id="KW-0411">Iron-sulfur</keyword>
<dbReference type="InterPro" id="IPR017896">
    <property type="entry name" value="4Fe4S_Fe-S-bd"/>
</dbReference>
<dbReference type="Pfam" id="PF12838">
    <property type="entry name" value="Fer4_7"/>
    <property type="match status" value="1"/>
</dbReference>
<sequence length="375" mass="43413">MGLLYGVETADGYQPSWWHRMFKPKVSGNTLNGLGEIQVRRPTSFYHRQDYWHPWRFVQDMFYLRRIFDGTFIWLIKSNWLEHKAPTPVAKKRIKRSPEEWSRHIKDYAVAIGVDKVGITHLKPEWVFDRDDVPKEQYIILLASRMDYEALSSSIMRRFRKTIHEVLTVYYRNHVRARKLADWVRSHGWAAYGYGYPVNTPLNLLPIAIEAGIGELGKHGSLICPEMGALFRLTYVLTDLPLAIDGRRDYGIDDYCAGCQVCVRNCPTAAIYNEKQMVRGVERWYVDFDKCVPYFNEYAGCGICVAVCPFSQPGRGPIISRKMLQRRSRKAEDPAVPHDAMAQQLHSESITAHLGSPKIWRRRLSSIRNTSSKAR</sequence>
<dbReference type="GO" id="GO:0008616">
    <property type="term" value="P:tRNA queuosine(34) biosynthetic process"/>
    <property type="evidence" value="ECO:0007669"/>
    <property type="project" value="InterPro"/>
</dbReference>
<evidence type="ECO:0000256" key="2">
    <source>
        <dbReference type="ARBA" id="ARBA00022723"/>
    </source>
</evidence>